<feature type="region of interest" description="Disordered" evidence="2">
    <location>
        <begin position="67"/>
        <end position="98"/>
    </location>
</feature>
<feature type="compositionally biased region" description="Basic and acidic residues" evidence="2">
    <location>
        <begin position="185"/>
        <end position="196"/>
    </location>
</feature>
<feature type="compositionally biased region" description="Basic residues" evidence="2">
    <location>
        <begin position="201"/>
        <end position="213"/>
    </location>
</feature>
<feature type="region of interest" description="Disordered" evidence="2">
    <location>
        <begin position="469"/>
        <end position="518"/>
    </location>
</feature>
<dbReference type="PANTHER" id="PTHR13037">
    <property type="entry name" value="FORMIN"/>
    <property type="match status" value="1"/>
</dbReference>
<evidence type="ECO:0000256" key="1">
    <source>
        <dbReference type="ARBA" id="ARBA00022581"/>
    </source>
</evidence>
<keyword evidence="3" id="KW-1133">Transmembrane helix</keyword>
<evidence type="ECO:0008006" key="6">
    <source>
        <dbReference type="Google" id="ProtNLM"/>
    </source>
</evidence>
<evidence type="ECO:0000313" key="4">
    <source>
        <dbReference type="EMBL" id="GBE80712.1"/>
    </source>
</evidence>
<sequence>MKRVGRGREMRGRRVAVPERSLVDGWIWSADGAAVNASQSFSPLFRSSVSPSLPLTSPHPLTIHHRRDAPRAAHATVSGNLHTHSSTPASSTQSRPRAEERRPFLLFLTMVFGGLTAMVFRSSHTAINMGLLLRKLDLRSMFFATVFTIILLVLACLTNPSETSFRTYLTEQSFRQHLSRLDDNAQDEHAEREDSGVHYSLARRTHPASHKPGSHSDTNSPFHFVKRASVSLRTPKHVFRSFGILTIAAVSPPARSQPHILRNEGLGPMVSDSWFIGIFGKWWRGGTIPPRCNDALDHIKDAERCSSGILDLKALDSLQGYDGLPFSTPSLRALPNSQDVSQKSRGSERSAQRATNNAPRSTTPPPLPKSASLPLHAPRVPVATPPKNERGASQRMGPAPSQTQAPSKAEHSAPHPAAFPPPSTSYFDQSPMIADIVRQISHSNAAVHDLRTQLTDFRAASSESRAAIQGDLEAHRERKRAEDASRVELKARTKTLEDSKRATESSKRDAEKRLRAAEGLRDNASQRIERLDKEIGALQGRMREDEQAAVRCTEESDAAEREMTQQVELKKKEINVAEDVIAALNARAKELEERIVEEEKRLQRAREQAEMRKQDRSFFPLHVVGTASVDPSSGPWSPIAPYDQSYTQDPHTHINTDFSEHIDVFPPSLQVPPPSRRSSGSGRHKDFSVSPRPRHLSLGGISNFREHVHPVVSEDSGSQVFLRPPTFPIPLSSAQSHSTRFSPFSDNDVDVGGVLSPRSTSLISTSLISSLEGGGGAEEAVSRSFETEGDAVVPPDWRKRYPPPLPIQVPSVFTTSPTSITCPSFDGVDKEDPFEIRPPPPLRHRLTTDAMDMQRALFPPPSRTTSDPPPLTRARSREADDKAGGAHRRWFSADPKEKEREREKKGLNPEAKVFRLAKKSLPSSLVTPPPLAFNPLAPSQQQQHASAASTLSLPSMLAPPPAEPSALLSSISMRAFAPSPAEREALQRALGGSSSGSLERLPTLSEVAIASMPPSPSHVQAIAAQHHPGGRTLLPPGLSWLQLPRMRKHKFSPWEDADEVPTEAGAGGTSNASQ</sequence>
<dbReference type="InParanoid" id="A0A401GEV7"/>
<organism evidence="4 5">
    <name type="scientific">Sparassis crispa</name>
    <dbReference type="NCBI Taxonomy" id="139825"/>
    <lineage>
        <taxon>Eukaryota</taxon>
        <taxon>Fungi</taxon>
        <taxon>Dikarya</taxon>
        <taxon>Basidiomycota</taxon>
        <taxon>Agaricomycotina</taxon>
        <taxon>Agaricomycetes</taxon>
        <taxon>Polyporales</taxon>
        <taxon>Sparassidaceae</taxon>
        <taxon>Sparassis</taxon>
    </lineage>
</organism>
<feature type="region of interest" description="Disordered" evidence="2">
    <location>
        <begin position="327"/>
        <end position="421"/>
    </location>
</feature>
<evidence type="ECO:0000313" key="5">
    <source>
        <dbReference type="Proteomes" id="UP000287166"/>
    </source>
</evidence>
<keyword evidence="1" id="KW-0945">Host-virus interaction</keyword>
<keyword evidence="5" id="KW-1185">Reference proteome</keyword>
<dbReference type="Proteomes" id="UP000287166">
    <property type="component" value="Unassembled WGS sequence"/>
</dbReference>
<feature type="compositionally biased region" description="Basic and acidic residues" evidence="2">
    <location>
        <begin position="875"/>
        <end position="884"/>
    </location>
</feature>
<feature type="compositionally biased region" description="Polar residues" evidence="2">
    <location>
        <begin position="77"/>
        <end position="95"/>
    </location>
</feature>
<protein>
    <recommendedName>
        <fullName evidence="6">Proteophosphoglycan ppg4</fullName>
    </recommendedName>
</protein>
<dbReference type="AlphaFoldDB" id="A0A401GEV7"/>
<gene>
    <name evidence="4" type="ORF">SCP_0304310</name>
</gene>
<dbReference type="STRING" id="139825.A0A401GEV7"/>
<name>A0A401GEV7_9APHY</name>
<feature type="region of interest" description="Disordered" evidence="2">
    <location>
        <begin position="1052"/>
        <end position="1074"/>
    </location>
</feature>
<feature type="compositionally biased region" description="Basic and acidic residues" evidence="2">
    <location>
        <begin position="472"/>
        <end position="518"/>
    </location>
</feature>
<feature type="transmembrane region" description="Helical" evidence="3">
    <location>
        <begin position="140"/>
        <end position="157"/>
    </location>
</feature>
<feature type="region of interest" description="Disordered" evidence="2">
    <location>
        <begin position="185"/>
        <end position="220"/>
    </location>
</feature>
<feature type="region of interest" description="Disordered" evidence="2">
    <location>
        <begin position="823"/>
        <end position="911"/>
    </location>
</feature>
<dbReference type="PANTHER" id="PTHR13037:SF24">
    <property type="entry name" value="POLYCOMB PROTEIN PCL-RELATED"/>
    <property type="match status" value="1"/>
</dbReference>
<feature type="compositionally biased region" description="Low complexity" evidence="2">
    <location>
        <begin position="369"/>
        <end position="378"/>
    </location>
</feature>
<feature type="compositionally biased region" description="Polar residues" evidence="2">
    <location>
        <begin position="327"/>
        <end position="344"/>
    </location>
</feature>
<dbReference type="RefSeq" id="XP_027611625.1">
    <property type="nucleotide sequence ID" value="XM_027755824.1"/>
</dbReference>
<feature type="compositionally biased region" description="Pro residues" evidence="2">
    <location>
        <begin position="858"/>
        <end position="871"/>
    </location>
</feature>
<feature type="compositionally biased region" description="Basic and acidic residues" evidence="2">
    <location>
        <begin position="894"/>
        <end position="907"/>
    </location>
</feature>
<feature type="region of interest" description="Disordered" evidence="2">
    <location>
        <begin position="932"/>
        <end position="964"/>
    </location>
</feature>
<dbReference type="OrthoDB" id="2548929at2759"/>
<keyword evidence="3" id="KW-0472">Membrane</keyword>
<feature type="region of interest" description="Disordered" evidence="2">
    <location>
        <begin position="664"/>
        <end position="694"/>
    </location>
</feature>
<feature type="compositionally biased region" description="Low complexity" evidence="2">
    <location>
        <begin position="936"/>
        <end position="956"/>
    </location>
</feature>
<comment type="caution">
    <text evidence="4">The sequence shown here is derived from an EMBL/GenBank/DDBJ whole genome shotgun (WGS) entry which is preliminary data.</text>
</comment>
<evidence type="ECO:0000256" key="2">
    <source>
        <dbReference type="SAM" id="MobiDB-lite"/>
    </source>
</evidence>
<reference evidence="4 5" key="1">
    <citation type="journal article" date="2018" name="Sci. Rep.">
        <title>Genome sequence of the cauliflower mushroom Sparassis crispa (Hanabiratake) and its association with beneficial usage.</title>
        <authorList>
            <person name="Kiyama R."/>
            <person name="Furutani Y."/>
            <person name="Kawaguchi K."/>
            <person name="Nakanishi T."/>
        </authorList>
    </citation>
    <scope>NUCLEOTIDE SEQUENCE [LARGE SCALE GENOMIC DNA]</scope>
</reference>
<proteinExistence type="predicted"/>
<accession>A0A401GEV7</accession>
<dbReference type="EMBL" id="BFAD01000003">
    <property type="protein sequence ID" value="GBE80712.1"/>
    <property type="molecule type" value="Genomic_DNA"/>
</dbReference>
<evidence type="ECO:0000256" key="3">
    <source>
        <dbReference type="SAM" id="Phobius"/>
    </source>
</evidence>
<dbReference type="GeneID" id="38777629"/>
<feature type="transmembrane region" description="Helical" evidence="3">
    <location>
        <begin position="103"/>
        <end position="120"/>
    </location>
</feature>
<keyword evidence="3" id="KW-0812">Transmembrane</keyword>